<keyword evidence="1" id="KW-1133">Transmembrane helix</keyword>
<protein>
    <submittedName>
        <fullName evidence="2">Uncharacterized protein</fullName>
    </submittedName>
</protein>
<keyword evidence="1" id="KW-0812">Transmembrane</keyword>
<evidence type="ECO:0000313" key="3">
    <source>
        <dbReference type="Proteomes" id="UP001210925"/>
    </source>
</evidence>
<gene>
    <name evidence="2" type="ORF">HK103_003487</name>
</gene>
<name>A0AAD5UCM1_9FUNG</name>
<evidence type="ECO:0000313" key="2">
    <source>
        <dbReference type="EMBL" id="KAJ3250445.1"/>
    </source>
</evidence>
<proteinExistence type="predicted"/>
<feature type="transmembrane region" description="Helical" evidence="1">
    <location>
        <begin position="21"/>
        <end position="43"/>
    </location>
</feature>
<sequence>MTGFLAQTMNMRPYMFYLMMGIPYTVRILWTVLMVVVTVYYPIPGFNLLFLLLCEAVSFLHDLLIVKYAEMKLARSIDAHFIDLIFECLRPQTFSIIAVFSV</sequence>
<dbReference type="AlphaFoldDB" id="A0AAD5UCM1"/>
<organism evidence="2 3">
    <name type="scientific">Boothiomyces macroporosus</name>
    <dbReference type="NCBI Taxonomy" id="261099"/>
    <lineage>
        <taxon>Eukaryota</taxon>
        <taxon>Fungi</taxon>
        <taxon>Fungi incertae sedis</taxon>
        <taxon>Chytridiomycota</taxon>
        <taxon>Chytridiomycota incertae sedis</taxon>
        <taxon>Chytridiomycetes</taxon>
        <taxon>Rhizophydiales</taxon>
        <taxon>Terramycetaceae</taxon>
        <taxon>Boothiomyces</taxon>
    </lineage>
</organism>
<feature type="non-terminal residue" evidence="2">
    <location>
        <position position="102"/>
    </location>
</feature>
<keyword evidence="3" id="KW-1185">Reference proteome</keyword>
<comment type="caution">
    <text evidence="2">The sequence shown here is derived from an EMBL/GenBank/DDBJ whole genome shotgun (WGS) entry which is preliminary data.</text>
</comment>
<accession>A0AAD5UCM1</accession>
<dbReference type="EMBL" id="JADGKB010000259">
    <property type="protein sequence ID" value="KAJ3250445.1"/>
    <property type="molecule type" value="Genomic_DNA"/>
</dbReference>
<dbReference type="Proteomes" id="UP001210925">
    <property type="component" value="Unassembled WGS sequence"/>
</dbReference>
<evidence type="ECO:0000256" key="1">
    <source>
        <dbReference type="SAM" id="Phobius"/>
    </source>
</evidence>
<reference evidence="2" key="1">
    <citation type="submission" date="2020-05" db="EMBL/GenBank/DDBJ databases">
        <title>Phylogenomic resolution of chytrid fungi.</title>
        <authorList>
            <person name="Stajich J.E."/>
            <person name="Amses K."/>
            <person name="Simmons R."/>
            <person name="Seto K."/>
            <person name="Myers J."/>
            <person name="Bonds A."/>
            <person name="Quandt C.A."/>
            <person name="Barry K."/>
            <person name="Liu P."/>
            <person name="Grigoriev I."/>
            <person name="Longcore J.E."/>
            <person name="James T.Y."/>
        </authorList>
    </citation>
    <scope>NUCLEOTIDE SEQUENCE</scope>
    <source>
        <strain evidence="2">PLAUS21</strain>
    </source>
</reference>
<keyword evidence="1" id="KW-0472">Membrane</keyword>